<dbReference type="EMBL" id="JALJRB010000006">
    <property type="protein sequence ID" value="MCJ8500476.1"/>
    <property type="molecule type" value="Genomic_DNA"/>
</dbReference>
<gene>
    <name evidence="2" type="ORF">MRX98_07820</name>
</gene>
<comment type="caution">
    <text evidence="2">The sequence shown here is derived from an EMBL/GenBank/DDBJ whole genome shotgun (WGS) entry which is preliminary data.</text>
</comment>
<dbReference type="AlphaFoldDB" id="A0AA41UKI0"/>
<keyword evidence="3" id="KW-1185">Reference proteome</keyword>
<protein>
    <recommendedName>
        <fullName evidence="4">Glycine zipper family protein</fullName>
    </recommendedName>
</protein>
<dbReference type="Proteomes" id="UP001165427">
    <property type="component" value="Unassembled WGS sequence"/>
</dbReference>
<keyword evidence="1" id="KW-0812">Transmembrane</keyword>
<evidence type="ECO:0000313" key="2">
    <source>
        <dbReference type="EMBL" id="MCJ8500476.1"/>
    </source>
</evidence>
<dbReference type="PROSITE" id="PS51257">
    <property type="entry name" value="PROKAR_LIPOPROTEIN"/>
    <property type="match status" value="1"/>
</dbReference>
<name>A0AA41UKI0_9BACT</name>
<keyword evidence="1" id="KW-0472">Membrane</keyword>
<feature type="transmembrane region" description="Helical" evidence="1">
    <location>
        <begin position="6"/>
        <end position="24"/>
    </location>
</feature>
<evidence type="ECO:0000313" key="3">
    <source>
        <dbReference type="Proteomes" id="UP001165427"/>
    </source>
</evidence>
<accession>A0AA41UKI0</accession>
<evidence type="ECO:0000256" key="1">
    <source>
        <dbReference type="SAM" id="Phobius"/>
    </source>
</evidence>
<keyword evidence="1" id="KW-1133">Transmembrane helix</keyword>
<dbReference type="RefSeq" id="WP_246904924.1">
    <property type="nucleotide sequence ID" value="NZ_JALJRB010000006.1"/>
</dbReference>
<evidence type="ECO:0008006" key="4">
    <source>
        <dbReference type="Google" id="ProtNLM"/>
    </source>
</evidence>
<reference evidence="2" key="1">
    <citation type="submission" date="2022-04" db="EMBL/GenBank/DDBJ databases">
        <title>Desulfatitalea alkaliphila sp. nov., a novel anaerobic sulfate-reducing bacterium isolated from terrestrial mud volcano, Taman Peninsula, Russia.</title>
        <authorList>
            <person name="Khomyakova M.A."/>
            <person name="Merkel A.Y."/>
            <person name="Slobodkin A.I."/>
        </authorList>
    </citation>
    <scope>NUCLEOTIDE SEQUENCE</scope>
    <source>
        <strain evidence="2">M08but</strain>
    </source>
</reference>
<organism evidence="2 3">
    <name type="scientific">Desulfatitalea alkaliphila</name>
    <dbReference type="NCBI Taxonomy" id="2929485"/>
    <lineage>
        <taxon>Bacteria</taxon>
        <taxon>Pseudomonadati</taxon>
        <taxon>Thermodesulfobacteriota</taxon>
        <taxon>Desulfobacteria</taxon>
        <taxon>Desulfobacterales</taxon>
        <taxon>Desulfosarcinaceae</taxon>
        <taxon>Desulfatitalea</taxon>
    </lineage>
</organism>
<sequence>MRHNTYLAIGMCMAMVMSGCATAYKAQPLSFRMPTAYENRVAVEGALVAGEAFADAEAARTAFGFDVRGAGMLPVQLVFDNQGPNHFEIVPGQTFLEDNDGNLWPILSDQLAYERASRYAQTREAFKEGAHKGFLGAAAGSLIGAAIGIVSGENVAAAAGKGAAVGAAAGATLGGAAAYGANDARGAIVRDLRGKSLQNKSIPAGDLAHGILFFPGEAPSARQLRLQLKESGTDRTHTIYLRF</sequence>
<proteinExistence type="predicted"/>